<dbReference type="RefSeq" id="WP_006005115.1">
    <property type="nucleotide sequence ID" value="NZ_DS996355.1"/>
</dbReference>
<dbReference type="OrthoDB" id="9016931at2"/>
<dbReference type="Proteomes" id="UP000003676">
    <property type="component" value="Unassembled WGS sequence"/>
</dbReference>
<evidence type="ECO:0000313" key="6">
    <source>
        <dbReference type="Proteomes" id="UP000003676"/>
    </source>
</evidence>
<dbReference type="Pfam" id="PF22255">
    <property type="entry name" value="Gp44-like_2nd"/>
    <property type="match status" value="1"/>
</dbReference>
<dbReference type="InterPro" id="IPR053982">
    <property type="entry name" value="Gp44/GpP-like_C"/>
</dbReference>
<dbReference type="InterPro" id="IPR049354">
    <property type="entry name" value="GpP-like_N"/>
</dbReference>
<feature type="domain" description="Baseplate hub protein gp44/GpP-like second" evidence="4">
    <location>
        <begin position="93"/>
        <end position="173"/>
    </location>
</feature>
<dbReference type="InterPro" id="IPR026276">
    <property type="entry name" value="Baseplate_GpP"/>
</dbReference>
<dbReference type="Pfam" id="PF21683">
    <property type="entry name" value="GpP-like_1st"/>
    <property type="match status" value="1"/>
</dbReference>
<reference evidence="5 6" key="1">
    <citation type="submission" date="2008-10" db="EMBL/GenBank/DDBJ databases">
        <title>Draft genome sequence of Desulvovibrio piger (ATCC 29098).</title>
        <authorList>
            <person name="Sudarsanam P."/>
            <person name="Ley R."/>
            <person name="Guruge J."/>
            <person name="Turnbaugh P.J."/>
            <person name="Mahowald M."/>
            <person name="Liep D."/>
            <person name="Gordon J."/>
        </authorList>
    </citation>
    <scope>NUCLEOTIDE SEQUENCE [LARGE SCALE GENOMIC DNA]</scope>
    <source>
        <strain evidence="5 6">ATCC 29098</strain>
    </source>
</reference>
<dbReference type="SUPFAM" id="SSF69279">
    <property type="entry name" value="Phage tail proteins"/>
    <property type="match status" value="2"/>
</dbReference>
<accession>B6WS18</accession>
<dbReference type="PIRSF" id="PIRSF004440">
    <property type="entry name" value="GpP"/>
    <property type="match status" value="1"/>
</dbReference>
<evidence type="ECO:0000259" key="2">
    <source>
        <dbReference type="Pfam" id="PF21683"/>
    </source>
</evidence>
<name>B6WS18_9BACT</name>
<feature type="region of interest" description="Disordered" evidence="1">
    <location>
        <begin position="325"/>
        <end position="383"/>
    </location>
</feature>
<organism evidence="5 6">
    <name type="scientific">Desulfovibrio piger ATCC 29098</name>
    <dbReference type="NCBI Taxonomy" id="411464"/>
    <lineage>
        <taxon>Bacteria</taxon>
        <taxon>Pseudomonadati</taxon>
        <taxon>Thermodesulfobacteriota</taxon>
        <taxon>Desulfovibrionia</taxon>
        <taxon>Desulfovibrionales</taxon>
        <taxon>Desulfovibrionaceae</taxon>
        <taxon>Desulfovibrio</taxon>
    </lineage>
</organism>
<dbReference type="Gene3D" id="3.55.50.10">
    <property type="entry name" value="Baseplate protein-like domains"/>
    <property type="match status" value="1"/>
</dbReference>
<dbReference type="EMBL" id="ABXU01000026">
    <property type="protein sequence ID" value="EEB34176.1"/>
    <property type="molecule type" value="Genomic_DNA"/>
</dbReference>
<dbReference type="InterPro" id="IPR023399">
    <property type="entry name" value="Baseplate-like_2-layer_sand"/>
</dbReference>
<dbReference type="InterPro" id="IPR053981">
    <property type="entry name" value="Gp44/GpP-like_2nd"/>
</dbReference>
<protein>
    <submittedName>
        <fullName evidence="5">Bacteriophage Mu P protein</fullName>
    </submittedName>
</protein>
<evidence type="ECO:0000259" key="3">
    <source>
        <dbReference type="Pfam" id="PF21929"/>
    </source>
</evidence>
<reference evidence="5 6" key="2">
    <citation type="submission" date="2008-10" db="EMBL/GenBank/DDBJ databases">
        <authorList>
            <person name="Fulton L."/>
            <person name="Clifton S."/>
            <person name="Fulton B."/>
            <person name="Xu J."/>
            <person name="Minx P."/>
            <person name="Pepin K.H."/>
            <person name="Johnson M."/>
            <person name="Bhonagiri V."/>
            <person name="Nash W.E."/>
            <person name="Mardis E.R."/>
            <person name="Wilson R.K."/>
        </authorList>
    </citation>
    <scope>NUCLEOTIDE SEQUENCE [LARGE SCALE GENOMIC DNA]</scope>
    <source>
        <strain evidence="5 6">ATCC 29098</strain>
    </source>
</reference>
<evidence type="ECO:0000313" key="5">
    <source>
        <dbReference type="EMBL" id="EEB34176.1"/>
    </source>
</evidence>
<comment type="caution">
    <text evidence="5">The sequence shown here is derived from an EMBL/GenBank/DDBJ whole genome shotgun (WGS) entry which is preliminary data.</text>
</comment>
<dbReference type="Gene3D" id="2.30.300.10">
    <property type="entry name" value="Baseplate protein-like domain - beta roll fold"/>
    <property type="match status" value="1"/>
</dbReference>
<sequence>MPDDIILRIDGVDWTYWTSVQVTRQMDAIAGTFSLSLADKWIGGAQALPIAAGMACQILIGGEQVIDGYIDQVRPSFSATAHGISVTGRDKSADLVDCAAIHSPGQWLNCTVLQLAQALASPFGVNVTAEGDVGAPIASFKLEEGETAFEALDRALRQRELMACPDGKGGMVLLKAGAGTASGSLRQGENILSAEGQFDMADRFSDYIVKGQKPGTDKGWGKEACAVRGQYRDQAVQRYRPMLIRAEQSGDSSNAHQRAAWECSVRAARAVTVTATVQGFRQQGVGREQSGPLWQLNQMADVDLPYLRISQRLLVAGVEFRRDATSGSTTRLTLRDPAAFKPEPQKEEKGGSGSGGGDAKMEKEVDLQTRLAQDAAARQKAIK</sequence>
<dbReference type="HOGENOM" id="CLU_060292_0_0_7"/>
<evidence type="ECO:0000259" key="4">
    <source>
        <dbReference type="Pfam" id="PF22255"/>
    </source>
</evidence>
<dbReference type="AlphaFoldDB" id="B6WS18"/>
<evidence type="ECO:0000256" key="1">
    <source>
        <dbReference type="SAM" id="MobiDB-lite"/>
    </source>
</evidence>
<feature type="domain" description="Baseplate hub protein gp44-like N-terminal" evidence="2">
    <location>
        <begin position="4"/>
        <end position="90"/>
    </location>
</feature>
<dbReference type="eggNOG" id="COG4379">
    <property type="taxonomic scope" value="Bacteria"/>
</dbReference>
<feature type="domain" description="Baseplate hub protein gp44/GpP-like C-terminal" evidence="3">
    <location>
        <begin position="254"/>
        <end position="343"/>
    </location>
</feature>
<dbReference type="Gene3D" id="3.30.1920.10">
    <property type="entry name" value="Baseplate protein-like domains - 2 layer sandwich fold"/>
    <property type="match status" value="1"/>
</dbReference>
<gene>
    <name evidence="5" type="ORF">DESPIG_00863</name>
</gene>
<proteinExistence type="predicted"/>
<dbReference type="Pfam" id="PF21929">
    <property type="entry name" value="GpP_4th"/>
    <property type="match status" value="1"/>
</dbReference>